<dbReference type="GO" id="GO:0006281">
    <property type="term" value="P:DNA repair"/>
    <property type="evidence" value="ECO:0007669"/>
    <property type="project" value="InterPro"/>
</dbReference>
<dbReference type="SMART" id="SM00382">
    <property type="entry name" value="AAA"/>
    <property type="match status" value="1"/>
</dbReference>
<dbReference type="GO" id="GO:0030880">
    <property type="term" value="C:RNA polymerase complex"/>
    <property type="evidence" value="ECO:0007669"/>
    <property type="project" value="InterPro"/>
</dbReference>
<dbReference type="PANTHER" id="PTHR45900">
    <property type="entry name" value="RECA"/>
    <property type="match status" value="1"/>
</dbReference>
<dbReference type="InterPro" id="IPR027417">
    <property type="entry name" value="P-loop_NTPase"/>
</dbReference>
<name>A0A9P1GQT0_9DINO</name>
<dbReference type="EMBL" id="CAMXCT030006744">
    <property type="protein sequence ID" value="CAL4806661.1"/>
    <property type="molecule type" value="Genomic_DNA"/>
</dbReference>
<evidence type="ECO:0000256" key="3">
    <source>
        <dbReference type="ARBA" id="ARBA00022741"/>
    </source>
</evidence>
<reference evidence="11 12" key="2">
    <citation type="submission" date="2024-05" db="EMBL/GenBank/DDBJ databases">
        <authorList>
            <person name="Chen Y."/>
            <person name="Shah S."/>
            <person name="Dougan E. K."/>
            <person name="Thang M."/>
            <person name="Chan C."/>
        </authorList>
    </citation>
    <scope>NUCLEOTIDE SEQUENCE [LARGE SCALE GENOMIC DNA]</scope>
</reference>
<dbReference type="Gene3D" id="3.40.50.300">
    <property type="entry name" value="P-loop containing nucleotide triphosphate hydrolases"/>
    <property type="match status" value="1"/>
</dbReference>
<gene>
    <name evidence="10" type="ORF">C1SCF055_LOCUS43854</name>
</gene>
<feature type="domain" description="RecA family profile 1" evidence="8">
    <location>
        <begin position="221"/>
        <end position="375"/>
    </location>
</feature>
<evidence type="ECO:0000259" key="8">
    <source>
        <dbReference type="PROSITE" id="PS50162"/>
    </source>
</evidence>
<evidence type="ECO:0000256" key="7">
    <source>
        <dbReference type="RuleBase" id="RU003422"/>
    </source>
</evidence>
<dbReference type="SUPFAM" id="SSF47819">
    <property type="entry name" value="HRDC-like"/>
    <property type="match status" value="1"/>
</dbReference>
<dbReference type="EMBL" id="CAMXCT010006744">
    <property type="protein sequence ID" value="CAI4019349.1"/>
    <property type="molecule type" value="Genomic_DNA"/>
</dbReference>
<dbReference type="GO" id="GO:0003697">
    <property type="term" value="F:single-stranded DNA binding"/>
    <property type="evidence" value="ECO:0007669"/>
    <property type="project" value="InterPro"/>
</dbReference>
<dbReference type="OrthoDB" id="435046at2759"/>
<evidence type="ECO:0000256" key="6">
    <source>
        <dbReference type="ARBA" id="ARBA00023242"/>
    </source>
</evidence>
<proteinExistence type="inferred from homology"/>
<dbReference type="InterPro" id="IPR010997">
    <property type="entry name" value="HRDC-like_sf"/>
</dbReference>
<evidence type="ECO:0000313" key="11">
    <source>
        <dbReference type="EMBL" id="CAL4806661.1"/>
    </source>
</evidence>
<evidence type="ECO:0000259" key="9">
    <source>
        <dbReference type="PROSITE" id="PS50163"/>
    </source>
</evidence>
<evidence type="ECO:0000256" key="5">
    <source>
        <dbReference type="ARBA" id="ARBA00023172"/>
    </source>
</evidence>
<dbReference type="InterPro" id="IPR005574">
    <property type="entry name" value="Rpb4/RPC9"/>
</dbReference>
<dbReference type="InterPro" id="IPR020588">
    <property type="entry name" value="RecA_ATP-bd"/>
</dbReference>
<evidence type="ECO:0000256" key="2">
    <source>
        <dbReference type="ARBA" id="ARBA00009391"/>
    </source>
</evidence>
<dbReference type="AlphaFoldDB" id="A0A9P1GQT0"/>
<evidence type="ECO:0000313" key="10">
    <source>
        <dbReference type="EMBL" id="CAI4019349.1"/>
    </source>
</evidence>
<dbReference type="GO" id="GO:0140664">
    <property type="term" value="F:ATP-dependent DNA damage sensor activity"/>
    <property type="evidence" value="ECO:0007669"/>
    <property type="project" value="InterPro"/>
</dbReference>
<comment type="similarity">
    <text evidence="2 7">Belongs to the RecA family.</text>
</comment>
<dbReference type="Pfam" id="PF00154">
    <property type="entry name" value="RecA_N"/>
    <property type="match status" value="1"/>
</dbReference>
<accession>A0A9P1GQT0</accession>
<dbReference type="PROSITE" id="PS50163">
    <property type="entry name" value="RECA_3"/>
    <property type="match status" value="1"/>
</dbReference>
<evidence type="ECO:0000256" key="1">
    <source>
        <dbReference type="ARBA" id="ARBA00004123"/>
    </source>
</evidence>
<keyword evidence="12" id="KW-1185">Reference proteome</keyword>
<dbReference type="GO" id="GO:0006352">
    <property type="term" value="P:DNA-templated transcription initiation"/>
    <property type="evidence" value="ECO:0007669"/>
    <property type="project" value="InterPro"/>
</dbReference>
<organism evidence="10">
    <name type="scientific">Cladocopium goreaui</name>
    <dbReference type="NCBI Taxonomy" id="2562237"/>
    <lineage>
        <taxon>Eukaryota</taxon>
        <taxon>Sar</taxon>
        <taxon>Alveolata</taxon>
        <taxon>Dinophyceae</taxon>
        <taxon>Suessiales</taxon>
        <taxon>Symbiodiniaceae</taxon>
        <taxon>Cladocopium</taxon>
    </lineage>
</organism>
<reference evidence="10" key="1">
    <citation type="submission" date="2022-10" db="EMBL/GenBank/DDBJ databases">
        <authorList>
            <person name="Chen Y."/>
            <person name="Dougan E. K."/>
            <person name="Chan C."/>
            <person name="Rhodes N."/>
            <person name="Thang M."/>
        </authorList>
    </citation>
    <scope>NUCLEOTIDE SEQUENCE</scope>
</reference>
<keyword evidence="3 7" id="KW-0547">Nucleotide-binding</keyword>
<dbReference type="GO" id="GO:0005524">
    <property type="term" value="F:ATP binding"/>
    <property type="evidence" value="ECO:0007669"/>
    <property type="project" value="UniProtKB-KW"/>
</dbReference>
<dbReference type="EMBL" id="CAMXCT020006744">
    <property type="protein sequence ID" value="CAL1172724.1"/>
    <property type="molecule type" value="Genomic_DNA"/>
</dbReference>
<protein>
    <submittedName>
        <fullName evidence="11">Protein RecA (Recombinase A)</fullName>
    </submittedName>
</protein>
<dbReference type="Pfam" id="PF03874">
    <property type="entry name" value="RNA_pol_Rpb4"/>
    <property type="match status" value="1"/>
</dbReference>
<dbReference type="PRINTS" id="PR00142">
    <property type="entry name" value="RECA"/>
</dbReference>
<keyword evidence="6" id="KW-0539">Nucleus</keyword>
<dbReference type="GO" id="GO:0006310">
    <property type="term" value="P:DNA recombination"/>
    <property type="evidence" value="ECO:0007669"/>
    <property type="project" value="UniProtKB-KW"/>
</dbReference>
<sequence length="526" mass="58304">MKSVLKWCGRERLDQLLTSRDNREGLARQLEADTKLLTWLENCYPAVGTKRAAVDEFLAGIADLELADDEVLQLINLAPVETMYLYSLCEDCENRFSEEDLQRICHLVDGHESVMGHEASHLIEVEHYVALLCPTAPRSFCFQPSQLDPMQPSHAATLGRAPRVPRAPQVLRPAPRGAAVAKAPAVPRSSLAFAAVTGAIAWKTWTARRQRAPQQVEKMNTKNFLSTGSLTLDLALCGGLPRGRMVEIFGEPQSGKTSLALSCLRAALRNKQSCAVLDVDRQWPHCDASEDQLLRARPKNAEEAMEMMVDLVNSRQYDLIILDSVASLISKEELEADISSTEVGFAVPKLLSRFCTRMEKILPETGTTIIFTNLLRNSRWSDYGADSEVTCGGNAVKYRCSLRIAVRQLERPRWSEGGEDEDVKAMKTLLEVVKNKDGPKGPPVECDLLLGKGISWESSVVEAAMDLHVLADADAESDASGAVVFQGQARQPSDWAKVLEDDPKICQQLAKACRKAWIRRMNWMTT</sequence>
<comment type="subcellular location">
    <subcellularLocation>
        <location evidence="1">Nucleus</location>
    </subcellularLocation>
</comment>
<dbReference type="SUPFAM" id="SSF52540">
    <property type="entry name" value="P-loop containing nucleoside triphosphate hydrolases"/>
    <property type="match status" value="1"/>
</dbReference>
<evidence type="ECO:0000313" key="12">
    <source>
        <dbReference type="Proteomes" id="UP001152797"/>
    </source>
</evidence>
<dbReference type="PROSITE" id="PS50162">
    <property type="entry name" value="RECA_2"/>
    <property type="match status" value="1"/>
</dbReference>
<feature type="domain" description="RecA family profile 2" evidence="9">
    <location>
        <begin position="383"/>
        <end position="459"/>
    </location>
</feature>
<evidence type="ECO:0000256" key="4">
    <source>
        <dbReference type="ARBA" id="ARBA00022840"/>
    </source>
</evidence>
<dbReference type="InterPro" id="IPR038324">
    <property type="entry name" value="Rpb4/RPC9_sf"/>
</dbReference>
<dbReference type="InterPro" id="IPR020587">
    <property type="entry name" value="RecA_monomer-monomer_interface"/>
</dbReference>
<dbReference type="InterPro" id="IPR049428">
    <property type="entry name" value="RecA-like_N"/>
</dbReference>
<dbReference type="Proteomes" id="UP001152797">
    <property type="component" value="Unassembled WGS sequence"/>
</dbReference>
<comment type="caution">
    <text evidence="10">The sequence shown here is derived from an EMBL/GenBank/DDBJ whole genome shotgun (WGS) entry which is preliminary data.</text>
</comment>
<dbReference type="GO" id="GO:0005634">
    <property type="term" value="C:nucleus"/>
    <property type="evidence" value="ECO:0007669"/>
    <property type="project" value="UniProtKB-SubCell"/>
</dbReference>
<dbReference type="InterPro" id="IPR003593">
    <property type="entry name" value="AAA+_ATPase"/>
</dbReference>
<keyword evidence="5" id="KW-0233">DNA recombination</keyword>
<dbReference type="Gene3D" id="1.20.1250.40">
    <property type="match status" value="1"/>
</dbReference>
<keyword evidence="4 7" id="KW-0067">ATP-binding</keyword>
<dbReference type="PANTHER" id="PTHR45900:SF1">
    <property type="entry name" value="MITOCHONDRIAL DNA REPAIR PROTEIN RECA HOMOLOG-RELATED"/>
    <property type="match status" value="1"/>
</dbReference>
<dbReference type="InterPro" id="IPR013765">
    <property type="entry name" value="DNA_recomb/repair_RecA"/>
</dbReference>